<dbReference type="GO" id="GO:0005886">
    <property type="term" value="C:plasma membrane"/>
    <property type="evidence" value="ECO:0007669"/>
    <property type="project" value="TreeGrafter"/>
</dbReference>
<keyword evidence="3 7" id="KW-0812">Transmembrane</keyword>
<evidence type="ECO:0000256" key="6">
    <source>
        <dbReference type="ARBA" id="ARBA00037968"/>
    </source>
</evidence>
<protein>
    <submittedName>
        <fullName evidence="8">Pantothenate transporter liz1</fullName>
    </submittedName>
</protein>
<evidence type="ECO:0000256" key="3">
    <source>
        <dbReference type="ARBA" id="ARBA00022692"/>
    </source>
</evidence>
<dbReference type="PANTHER" id="PTHR43791:SF4">
    <property type="entry name" value="PANTOTHENATE TRANSPORTER FEN2"/>
    <property type="match status" value="1"/>
</dbReference>
<dbReference type="eggNOG" id="KOG2533">
    <property type="taxonomic scope" value="Eukaryota"/>
</dbReference>
<comment type="subcellular location">
    <subcellularLocation>
        <location evidence="1">Membrane</location>
        <topology evidence="1">Multi-pass membrane protein</topology>
    </subcellularLocation>
</comment>
<proteinExistence type="inferred from homology"/>
<dbReference type="InterPro" id="IPR011701">
    <property type="entry name" value="MFS"/>
</dbReference>
<sequence>MDSKLVNKWCRMVYGKDLKAGKLVLKIDLLVMTYIGPTTPMPTKKDLHFHGKQYNMGNTIFLIGYTVGQIPSNIALTYIRPRYWFTAMQTCWAVICLAQYSAKNVKTVFALRFLMGLFESSTFVGTHAILGSWYTPKEIGKRSAMFVSAAQVGSILSGLIQGGLYRHMNGRNGLKGWQWLFIIDFIVSMPSIIYGFFFFPDFPHNTTCFWFSEEDKQLAKARLPNAQVHEVQWRSTATWKRIATSWHTYMFPILFTLYGTGLQITGNNVMPFFMEKHGDKKVEHLNYYPTGMTATGILAFWVYAIMSDKLRTRVPASIAIGCTFILGAALLYSKHISYGGKLTAFYLLGTCLSPQALWYSWANDLTRDHFELRIFLNGSMNTIMEAFIAWWPLVFYPADSKNFNRGFISTMVIGGLIIIVVLIIWMLERRQLAQEALAERNVLEGFGGKYDEKEAVRDEITPSKEA</sequence>
<evidence type="ECO:0000256" key="7">
    <source>
        <dbReference type="SAM" id="Phobius"/>
    </source>
</evidence>
<feature type="transmembrane region" description="Helical" evidence="7">
    <location>
        <begin position="286"/>
        <end position="306"/>
    </location>
</feature>
<dbReference type="RefSeq" id="XP_014174549.1">
    <property type="nucleotide sequence ID" value="XM_014319074.1"/>
</dbReference>
<dbReference type="FunFam" id="1.20.1250.20:FF:000065">
    <property type="entry name" value="Putative MFS pantothenate transporter"/>
    <property type="match status" value="1"/>
</dbReference>
<dbReference type="InterPro" id="IPR036259">
    <property type="entry name" value="MFS_trans_sf"/>
</dbReference>
<dbReference type="STRING" id="655863.F0XBI1"/>
<keyword evidence="9" id="KW-1185">Reference proteome</keyword>
<name>F0XBI1_GROCL</name>
<dbReference type="PANTHER" id="PTHR43791">
    <property type="entry name" value="PERMEASE-RELATED"/>
    <property type="match status" value="1"/>
</dbReference>
<feature type="transmembrane region" description="Helical" evidence="7">
    <location>
        <begin position="56"/>
        <end position="76"/>
    </location>
</feature>
<evidence type="ECO:0000256" key="1">
    <source>
        <dbReference type="ARBA" id="ARBA00004141"/>
    </source>
</evidence>
<dbReference type="HOGENOM" id="CLU_001265_4_2_1"/>
<keyword evidence="5 7" id="KW-0472">Membrane</keyword>
<evidence type="ECO:0000256" key="2">
    <source>
        <dbReference type="ARBA" id="ARBA00022448"/>
    </source>
</evidence>
<feature type="transmembrane region" description="Helical" evidence="7">
    <location>
        <begin position="113"/>
        <end position="134"/>
    </location>
</feature>
<dbReference type="GeneID" id="25978639"/>
<dbReference type="GO" id="GO:0015233">
    <property type="term" value="F:pantothenate transmembrane transporter activity"/>
    <property type="evidence" value="ECO:0007669"/>
    <property type="project" value="TreeGrafter"/>
</dbReference>
<keyword evidence="4 7" id="KW-1133">Transmembrane helix</keyword>
<feature type="transmembrane region" description="Helical" evidence="7">
    <location>
        <begin position="374"/>
        <end position="394"/>
    </location>
</feature>
<dbReference type="Gene3D" id="1.20.1250.20">
    <property type="entry name" value="MFS general substrate transporter like domains"/>
    <property type="match status" value="2"/>
</dbReference>
<feature type="transmembrane region" description="Helical" evidence="7">
    <location>
        <begin position="344"/>
        <end position="362"/>
    </location>
</feature>
<feature type="transmembrane region" description="Helical" evidence="7">
    <location>
        <begin position="249"/>
        <end position="266"/>
    </location>
</feature>
<gene>
    <name evidence="8" type="ORF">CMQ_5329</name>
</gene>
<feature type="transmembrane region" description="Helical" evidence="7">
    <location>
        <begin position="177"/>
        <end position="199"/>
    </location>
</feature>
<dbReference type="OrthoDB" id="3639251at2759"/>
<accession>F0XBI1</accession>
<dbReference type="InParanoid" id="F0XBI1"/>
<evidence type="ECO:0000256" key="4">
    <source>
        <dbReference type="ARBA" id="ARBA00022989"/>
    </source>
</evidence>
<organism evidence="9">
    <name type="scientific">Grosmannia clavigera (strain kw1407 / UAMH 11150)</name>
    <name type="common">Blue stain fungus</name>
    <name type="synonym">Graphiocladiella clavigera</name>
    <dbReference type="NCBI Taxonomy" id="655863"/>
    <lineage>
        <taxon>Eukaryota</taxon>
        <taxon>Fungi</taxon>
        <taxon>Dikarya</taxon>
        <taxon>Ascomycota</taxon>
        <taxon>Pezizomycotina</taxon>
        <taxon>Sordariomycetes</taxon>
        <taxon>Sordariomycetidae</taxon>
        <taxon>Ophiostomatales</taxon>
        <taxon>Ophiostomataceae</taxon>
        <taxon>Leptographium</taxon>
    </lineage>
</organism>
<dbReference type="SUPFAM" id="SSF103473">
    <property type="entry name" value="MFS general substrate transporter"/>
    <property type="match status" value="1"/>
</dbReference>
<dbReference type="GO" id="GO:0098717">
    <property type="term" value="P:pantothenate import across plasma membrane"/>
    <property type="evidence" value="ECO:0007669"/>
    <property type="project" value="TreeGrafter"/>
</dbReference>
<keyword evidence="2" id="KW-0813">Transport</keyword>
<evidence type="ECO:0000313" key="8">
    <source>
        <dbReference type="EMBL" id="EFX05067.1"/>
    </source>
</evidence>
<dbReference type="Proteomes" id="UP000007796">
    <property type="component" value="Unassembled WGS sequence"/>
</dbReference>
<dbReference type="EMBL" id="GL629756">
    <property type="protein sequence ID" value="EFX05067.1"/>
    <property type="molecule type" value="Genomic_DNA"/>
</dbReference>
<evidence type="ECO:0000256" key="5">
    <source>
        <dbReference type="ARBA" id="ARBA00023136"/>
    </source>
</evidence>
<feature type="transmembrane region" description="Helical" evidence="7">
    <location>
        <begin position="406"/>
        <end position="427"/>
    </location>
</feature>
<comment type="similarity">
    <text evidence="6">Belongs to the major facilitator superfamily. Allantoate permease family.</text>
</comment>
<reference evidence="8 9" key="1">
    <citation type="journal article" date="2011" name="Proc. Natl. Acad. Sci. U.S.A.">
        <title>Genome and transcriptome analyses of the mountain pine beetle-fungal symbiont Grosmannia clavigera, a lodgepole pine pathogen.</title>
        <authorList>
            <person name="DiGuistini S."/>
            <person name="Wang Y."/>
            <person name="Liao N.Y."/>
            <person name="Taylor G."/>
            <person name="Tanguay P."/>
            <person name="Feau N."/>
            <person name="Henrissat B."/>
            <person name="Chan S.K."/>
            <person name="Hesse-Orce U."/>
            <person name="Alamouti S.M."/>
            <person name="Tsui C.K.M."/>
            <person name="Docking R.T."/>
            <person name="Levasseur A."/>
            <person name="Haridas S."/>
            <person name="Robertson G."/>
            <person name="Birol I."/>
            <person name="Holt R.A."/>
            <person name="Marra M.A."/>
            <person name="Hamelin R.C."/>
            <person name="Hirst M."/>
            <person name="Jones S.J.M."/>
            <person name="Bohlmann J."/>
            <person name="Breuil C."/>
        </authorList>
    </citation>
    <scope>NUCLEOTIDE SEQUENCE [LARGE SCALE GENOMIC DNA]</scope>
    <source>
        <strain evidence="9">kw1407 / UAMH 11150</strain>
    </source>
</reference>
<feature type="transmembrane region" description="Helical" evidence="7">
    <location>
        <begin position="313"/>
        <end position="332"/>
    </location>
</feature>
<evidence type="ECO:0000313" key="9">
    <source>
        <dbReference type="Proteomes" id="UP000007796"/>
    </source>
</evidence>
<feature type="transmembrane region" description="Helical" evidence="7">
    <location>
        <begin position="20"/>
        <end position="36"/>
    </location>
</feature>
<dbReference type="AlphaFoldDB" id="F0XBI1"/>
<dbReference type="Pfam" id="PF07690">
    <property type="entry name" value="MFS_1"/>
    <property type="match status" value="1"/>
</dbReference>